<name>A0A220UQW5_9GAMM</name>
<keyword evidence="10" id="KW-1185">Reference proteome</keyword>
<evidence type="ECO:0000313" key="10">
    <source>
        <dbReference type="Proteomes" id="UP000198367"/>
    </source>
</evidence>
<dbReference type="SMART" id="SM00421">
    <property type="entry name" value="HTH_LUXR"/>
    <property type="match status" value="1"/>
</dbReference>
<dbReference type="InterPro" id="IPR036388">
    <property type="entry name" value="WH-like_DNA-bd_sf"/>
</dbReference>
<protein>
    <submittedName>
        <fullName evidence="9">DNA-binding response regulator</fullName>
    </submittedName>
</protein>
<evidence type="ECO:0000256" key="6">
    <source>
        <dbReference type="PROSITE-ProRule" id="PRU00169"/>
    </source>
</evidence>
<evidence type="ECO:0000259" key="7">
    <source>
        <dbReference type="PROSITE" id="PS50043"/>
    </source>
</evidence>
<feature type="domain" description="Response regulatory" evidence="8">
    <location>
        <begin position="6"/>
        <end position="120"/>
    </location>
</feature>
<organism evidence="9 10">
    <name type="scientific">Shewanella bicestrii</name>
    <dbReference type="NCBI Taxonomy" id="2018305"/>
    <lineage>
        <taxon>Bacteria</taxon>
        <taxon>Pseudomonadati</taxon>
        <taxon>Pseudomonadota</taxon>
        <taxon>Gammaproteobacteria</taxon>
        <taxon>Alteromonadales</taxon>
        <taxon>Shewanellaceae</taxon>
        <taxon>Shewanella</taxon>
    </lineage>
</organism>
<dbReference type="PANTHER" id="PTHR44688:SF16">
    <property type="entry name" value="DNA-BINDING TRANSCRIPTIONAL ACTIVATOR DEVR_DOSR"/>
    <property type="match status" value="1"/>
</dbReference>
<keyword evidence="1 6" id="KW-0597">Phosphoprotein</keyword>
<dbReference type="Pfam" id="PF00196">
    <property type="entry name" value="GerE"/>
    <property type="match status" value="1"/>
</dbReference>
<dbReference type="Pfam" id="PF00072">
    <property type="entry name" value="Response_reg"/>
    <property type="match status" value="1"/>
</dbReference>
<evidence type="ECO:0000256" key="3">
    <source>
        <dbReference type="ARBA" id="ARBA00023015"/>
    </source>
</evidence>
<feature type="domain" description="HTH luxR-type" evidence="7">
    <location>
        <begin position="132"/>
        <end position="197"/>
    </location>
</feature>
<evidence type="ECO:0000259" key="8">
    <source>
        <dbReference type="PROSITE" id="PS50110"/>
    </source>
</evidence>
<evidence type="ECO:0000256" key="1">
    <source>
        <dbReference type="ARBA" id="ARBA00022553"/>
    </source>
</evidence>
<dbReference type="Gene3D" id="1.10.10.10">
    <property type="entry name" value="Winged helix-like DNA-binding domain superfamily/Winged helix DNA-binding domain"/>
    <property type="match status" value="1"/>
</dbReference>
<keyword evidence="4 9" id="KW-0238">DNA-binding</keyword>
<dbReference type="PROSITE" id="PS50043">
    <property type="entry name" value="HTH_LUXR_2"/>
    <property type="match status" value="1"/>
</dbReference>
<dbReference type="PROSITE" id="PS50110">
    <property type="entry name" value="RESPONSE_REGULATORY"/>
    <property type="match status" value="1"/>
</dbReference>
<evidence type="ECO:0000256" key="2">
    <source>
        <dbReference type="ARBA" id="ARBA00023012"/>
    </source>
</evidence>
<dbReference type="PANTHER" id="PTHR44688">
    <property type="entry name" value="DNA-BINDING TRANSCRIPTIONAL ACTIVATOR DEVR_DOSR"/>
    <property type="match status" value="1"/>
</dbReference>
<dbReference type="SUPFAM" id="SSF52172">
    <property type="entry name" value="CheY-like"/>
    <property type="match status" value="1"/>
</dbReference>
<dbReference type="PRINTS" id="PR00038">
    <property type="entry name" value="HTHLUXR"/>
</dbReference>
<evidence type="ECO:0000256" key="5">
    <source>
        <dbReference type="ARBA" id="ARBA00023163"/>
    </source>
</evidence>
<proteinExistence type="predicted"/>
<keyword evidence="5" id="KW-0804">Transcription</keyword>
<dbReference type="CDD" id="cd17537">
    <property type="entry name" value="REC_FixJ"/>
    <property type="match status" value="1"/>
</dbReference>
<keyword evidence="3" id="KW-0805">Transcription regulation</keyword>
<feature type="modified residue" description="4-aspartylphosphate" evidence="6">
    <location>
        <position position="55"/>
    </location>
</feature>
<dbReference type="InterPro" id="IPR001789">
    <property type="entry name" value="Sig_transdc_resp-reg_receiver"/>
</dbReference>
<dbReference type="GO" id="GO:0003677">
    <property type="term" value="F:DNA binding"/>
    <property type="evidence" value="ECO:0007669"/>
    <property type="project" value="UniProtKB-KW"/>
</dbReference>
<dbReference type="AlphaFoldDB" id="A0A220UQW5"/>
<reference evidence="9 10" key="1">
    <citation type="submission" date="2017-07" db="EMBL/GenBank/DDBJ databases">
        <title>Phenotypical and genomic characterization of a clinical isolate of Shewanella bicestrii sp. nov. producing an extended-spectrum beta-lactamase and a new oxacillinase variant.</title>
        <authorList>
            <person name="Jousset A.B."/>
            <person name="Bonnin R.A."/>
            <person name="Girlich D."/>
            <person name="Dabos L."/>
            <person name="Potron A."/>
            <person name="Dortet L."/>
            <person name="Glaser P."/>
            <person name="Naas T."/>
        </authorList>
    </citation>
    <scope>NUCLEOTIDE SEQUENCE [LARGE SCALE GENOMIC DNA]</scope>
    <source>
        <strain evidence="9 10">JAB-1</strain>
    </source>
</reference>
<keyword evidence="2" id="KW-0902">Two-component regulatory system</keyword>
<sequence>MSHELPVYLIDDDESVRRSLRFMLESYGLTIHDFDSAEAFFTAIDLSEPGCALVDVRMPGLSGSQLHAQLVQHNSPLAVIYLTGHGDVPMAVEALKLGAVDFFQKPADGAKLADAVVKALEHAKAHYQDNQYVKTYLALTPREREILSLIAKGFKNQEIADALCIAMRTVEIHRSNLMRGMQVGSLAEMILIYGRIAEHLKTLDSD</sequence>
<evidence type="ECO:0000256" key="4">
    <source>
        <dbReference type="ARBA" id="ARBA00023125"/>
    </source>
</evidence>
<dbReference type="InterPro" id="IPR011006">
    <property type="entry name" value="CheY-like_superfamily"/>
</dbReference>
<dbReference type="CDD" id="cd06170">
    <property type="entry name" value="LuxR_C_like"/>
    <property type="match status" value="1"/>
</dbReference>
<dbReference type="GO" id="GO:0006355">
    <property type="term" value="P:regulation of DNA-templated transcription"/>
    <property type="evidence" value="ECO:0007669"/>
    <property type="project" value="InterPro"/>
</dbReference>
<accession>A0A220UQW5</accession>
<dbReference type="EMBL" id="CP022358">
    <property type="protein sequence ID" value="ASK70535.1"/>
    <property type="molecule type" value="Genomic_DNA"/>
</dbReference>
<dbReference type="FunFam" id="3.40.50.2300:FF:000018">
    <property type="entry name" value="DNA-binding transcriptional regulator NtrC"/>
    <property type="match status" value="1"/>
</dbReference>
<gene>
    <name evidence="9" type="ORF">CF168_17630</name>
</gene>
<evidence type="ECO:0000313" key="9">
    <source>
        <dbReference type="EMBL" id="ASK70535.1"/>
    </source>
</evidence>
<dbReference type="InterPro" id="IPR000792">
    <property type="entry name" value="Tscrpt_reg_LuxR_C"/>
</dbReference>
<dbReference type="KEGG" id="sbj:CF168_17630"/>
<dbReference type="SMART" id="SM00448">
    <property type="entry name" value="REC"/>
    <property type="match status" value="1"/>
</dbReference>
<dbReference type="GO" id="GO:0000160">
    <property type="term" value="P:phosphorelay signal transduction system"/>
    <property type="evidence" value="ECO:0007669"/>
    <property type="project" value="UniProtKB-KW"/>
</dbReference>
<dbReference type="Proteomes" id="UP000198367">
    <property type="component" value="Chromosome"/>
</dbReference>
<dbReference type="Gene3D" id="3.40.50.2300">
    <property type="match status" value="1"/>
</dbReference>
<dbReference type="RefSeq" id="WP_089068500.1">
    <property type="nucleotide sequence ID" value="NZ_CP022358.1"/>
</dbReference>